<gene>
    <name evidence="3" type="ORF">E6C60_2631</name>
</gene>
<dbReference type="InterPro" id="IPR000326">
    <property type="entry name" value="PAP2/HPO"/>
</dbReference>
<feature type="transmembrane region" description="Helical" evidence="1">
    <location>
        <begin position="186"/>
        <end position="206"/>
    </location>
</feature>
<dbReference type="SMART" id="SM00014">
    <property type="entry name" value="acidPPc"/>
    <property type="match status" value="1"/>
</dbReference>
<dbReference type="OrthoDB" id="9789113at2"/>
<keyword evidence="1" id="KW-0812">Transmembrane</keyword>
<feature type="transmembrane region" description="Helical" evidence="1">
    <location>
        <begin position="54"/>
        <end position="79"/>
    </location>
</feature>
<dbReference type="PANTHER" id="PTHR14969:SF13">
    <property type="entry name" value="AT30094P"/>
    <property type="match status" value="1"/>
</dbReference>
<proteinExistence type="predicted"/>
<dbReference type="SUPFAM" id="SSF48317">
    <property type="entry name" value="Acid phosphatase/Vanadium-dependent haloperoxidase"/>
    <property type="match status" value="1"/>
</dbReference>
<protein>
    <submittedName>
        <fullName evidence="3">Phosphoesterase PA-phosphatase-like protein</fullName>
    </submittedName>
</protein>
<dbReference type="InterPro" id="IPR036938">
    <property type="entry name" value="PAP2/HPO_sf"/>
</dbReference>
<name>A0A4P8XLP5_9BACL</name>
<dbReference type="AlphaFoldDB" id="A0A4P8XLP5"/>
<dbReference type="KEGG" id="palo:E6C60_2631"/>
<keyword evidence="1" id="KW-0472">Membrane</keyword>
<feature type="transmembrane region" description="Helical" evidence="1">
    <location>
        <begin position="12"/>
        <end position="34"/>
    </location>
</feature>
<evidence type="ECO:0000313" key="3">
    <source>
        <dbReference type="EMBL" id="QCT03343.1"/>
    </source>
</evidence>
<evidence type="ECO:0000259" key="2">
    <source>
        <dbReference type="SMART" id="SM00014"/>
    </source>
</evidence>
<dbReference type="PANTHER" id="PTHR14969">
    <property type="entry name" value="SPHINGOSINE-1-PHOSPHATE PHOSPHOHYDROLASE"/>
    <property type="match status" value="1"/>
</dbReference>
<accession>A0A4P8XLP5</accession>
<feature type="domain" description="Phosphatidic acid phosphatase type 2/haloperoxidase" evidence="2">
    <location>
        <begin position="89"/>
        <end position="201"/>
    </location>
</feature>
<dbReference type="RefSeq" id="WP_138226233.1">
    <property type="nucleotide sequence ID" value="NZ_CP040396.1"/>
</dbReference>
<feature type="transmembrane region" description="Helical" evidence="1">
    <location>
        <begin position="91"/>
        <end position="110"/>
    </location>
</feature>
<keyword evidence="4" id="KW-1185">Reference proteome</keyword>
<feature type="transmembrane region" description="Helical" evidence="1">
    <location>
        <begin position="130"/>
        <end position="148"/>
    </location>
</feature>
<dbReference type="CDD" id="cd03392">
    <property type="entry name" value="PAP2_like_2"/>
    <property type="match status" value="1"/>
</dbReference>
<evidence type="ECO:0000256" key="1">
    <source>
        <dbReference type="SAM" id="Phobius"/>
    </source>
</evidence>
<sequence>MQPSPYISTRIAALWTISLCSALLFVLLSSWVIAGGELQINPWLQEFQAPMWTLGARLLTFIGSKGPIIVIALWVVWYLYAAAGRNGEIKLFLLVLLGSEAWNVVLKLLFHRVRPDVNRLIEITGYSYPSGHSMAAFSLYGVLCYLLWSRWSGWKGRLVLLAASSLMILGIGMSRVYLGVHYPSDVAGAYAASLSWLLFCIGFYEYKWLERSPAKAS</sequence>
<reference evidence="3 4" key="1">
    <citation type="submission" date="2019-05" db="EMBL/GenBank/DDBJ databases">
        <authorList>
            <person name="Chen C."/>
        </authorList>
    </citation>
    <scope>NUCLEOTIDE SEQUENCE [LARGE SCALE GENOMIC DNA]</scope>
    <source>
        <strain evidence="3 4">HB172198</strain>
    </source>
</reference>
<dbReference type="Pfam" id="PF01569">
    <property type="entry name" value="PAP2"/>
    <property type="match status" value="1"/>
</dbReference>
<dbReference type="Gene3D" id="1.20.144.10">
    <property type="entry name" value="Phosphatidic acid phosphatase type 2/haloperoxidase"/>
    <property type="match status" value="2"/>
</dbReference>
<organism evidence="3 4">
    <name type="scientific">Paenibacillus algicola</name>
    <dbReference type="NCBI Taxonomy" id="2565926"/>
    <lineage>
        <taxon>Bacteria</taxon>
        <taxon>Bacillati</taxon>
        <taxon>Bacillota</taxon>
        <taxon>Bacilli</taxon>
        <taxon>Bacillales</taxon>
        <taxon>Paenibacillaceae</taxon>
        <taxon>Paenibacillus</taxon>
    </lineage>
</organism>
<dbReference type="EMBL" id="CP040396">
    <property type="protein sequence ID" value="QCT03343.1"/>
    <property type="molecule type" value="Genomic_DNA"/>
</dbReference>
<evidence type="ECO:0000313" key="4">
    <source>
        <dbReference type="Proteomes" id="UP000300879"/>
    </source>
</evidence>
<keyword evidence="1" id="KW-1133">Transmembrane helix</keyword>
<feature type="transmembrane region" description="Helical" evidence="1">
    <location>
        <begin position="160"/>
        <end position="180"/>
    </location>
</feature>
<dbReference type="Proteomes" id="UP000300879">
    <property type="component" value="Chromosome"/>
</dbReference>